<proteinExistence type="predicted"/>
<feature type="region of interest" description="Disordered" evidence="1">
    <location>
        <begin position="223"/>
        <end position="248"/>
    </location>
</feature>
<protein>
    <submittedName>
        <fullName evidence="3">Uncharacterized protein</fullName>
    </submittedName>
</protein>
<dbReference type="RefSeq" id="WP_145852457.1">
    <property type="nucleotide sequence ID" value="NZ_RPFW01000002.1"/>
</dbReference>
<evidence type="ECO:0000256" key="1">
    <source>
        <dbReference type="SAM" id="MobiDB-lite"/>
    </source>
</evidence>
<feature type="signal peptide" evidence="2">
    <location>
        <begin position="1"/>
        <end position="19"/>
    </location>
</feature>
<dbReference type="InterPro" id="IPR036188">
    <property type="entry name" value="FAD/NAD-bd_sf"/>
</dbReference>
<evidence type="ECO:0000313" key="3">
    <source>
        <dbReference type="EMBL" id="TVZ04749.1"/>
    </source>
</evidence>
<dbReference type="SUPFAM" id="SSF51905">
    <property type="entry name" value="FAD/NAD(P)-binding domain"/>
    <property type="match status" value="1"/>
</dbReference>
<dbReference type="EMBL" id="RPFW01000002">
    <property type="protein sequence ID" value="TVZ04749.1"/>
    <property type="molecule type" value="Genomic_DNA"/>
</dbReference>
<dbReference type="Proteomes" id="UP000460272">
    <property type="component" value="Unassembled WGS sequence"/>
</dbReference>
<organism evidence="3 4">
    <name type="scientific">Trebonia kvetii</name>
    <dbReference type="NCBI Taxonomy" id="2480626"/>
    <lineage>
        <taxon>Bacteria</taxon>
        <taxon>Bacillati</taxon>
        <taxon>Actinomycetota</taxon>
        <taxon>Actinomycetes</taxon>
        <taxon>Streptosporangiales</taxon>
        <taxon>Treboniaceae</taxon>
        <taxon>Trebonia</taxon>
    </lineage>
</organism>
<gene>
    <name evidence="3" type="ORF">EAS64_08795</name>
</gene>
<keyword evidence="2" id="KW-0732">Signal</keyword>
<comment type="caution">
    <text evidence="3">The sequence shown here is derived from an EMBL/GenBank/DDBJ whole genome shotgun (WGS) entry which is preliminary data.</text>
</comment>
<dbReference type="AlphaFoldDB" id="A0A6P2C004"/>
<feature type="chain" id="PRO_5038689842" evidence="2">
    <location>
        <begin position="20"/>
        <end position="248"/>
    </location>
</feature>
<reference evidence="3 4" key="1">
    <citation type="submission" date="2018-11" db="EMBL/GenBank/DDBJ databases">
        <title>Trebonia kvetii gen.nov., sp.nov., a novel acidophilic actinobacterium, and proposal of the new actinobacterial family Treboniaceae fam. nov.</title>
        <authorList>
            <person name="Rapoport D."/>
            <person name="Sagova-Mareckova M."/>
            <person name="Sedlacek I."/>
            <person name="Provaznik J."/>
            <person name="Kralova S."/>
            <person name="Pavlinic D."/>
            <person name="Benes V."/>
            <person name="Kopecky J."/>
        </authorList>
    </citation>
    <scope>NUCLEOTIDE SEQUENCE [LARGE SCALE GENOMIC DNA]</scope>
    <source>
        <strain evidence="3 4">15Tr583</strain>
    </source>
</reference>
<feature type="compositionally biased region" description="Basic and acidic residues" evidence="1">
    <location>
        <begin position="223"/>
        <end position="233"/>
    </location>
</feature>
<evidence type="ECO:0000313" key="4">
    <source>
        <dbReference type="Proteomes" id="UP000460272"/>
    </source>
</evidence>
<sequence length="248" mass="25783">MLANLAGAALVAGQAGVLAAGQAGALSLPAGRQFPARALPGCAAWTRPDRAQATGPVRAGAGLVNRYRPQARDLAGLLAIGDAAMTTNPAAARGLSLAILAGCQAAAIVAGHPRQQWARLLGQWCDTELRPWFSDHLLWDAYLTALWSGTPADPDGEIPSMLVGAAAAQHPDWLPAFRAYLAMEAKPASLDPLRAEVRAMLRAGWRPAPPAGVSRAELVHAIRQASDRPDGTRRPRAPQAAETATGPA</sequence>
<accession>A0A6P2C004</accession>
<evidence type="ECO:0000256" key="2">
    <source>
        <dbReference type="SAM" id="SignalP"/>
    </source>
</evidence>
<keyword evidence="4" id="KW-1185">Reference proteome</keyword>
<dbReference type="OrthoDB" id="9790035at2"/>
<dbReference type="Gene3D" id="3.50.50.60">
    <property type="entry name" value="FAD/NAD(P)-binding domain"/>
    <property type="match status" value="1"/>
</dbReference>
<name>A0A6P2C004_9ACTN</name>